<keyword evidence="2" id="KW-1185">Reference proteome</keyword>
<dbReference type="Proteomes" id="UP000269721">
    <property type="component" value="Unassembled WGS sequence"/>
</dbReference>
<proteinExistence type="predicted"/>
<name>A0A4P9W7C2_9FUNG</name>
<reference evidence="2" key="1">
    <citation type="journal article" date="2018" name="Nat. Microbiol.">
        <title>Leveraging single-cell genomics to expand the fungal tree of life.</title>
        <authorList>
            <person name="Ahrendt S.R."/>
            <person name="Quandt C.A."/>
            <person name="Ciobanu D."/>
            <person name="Clum A."/>
            <person name="Salamov A."/>
            <person name="Andreopoulos B."/>
            <person name="Cheng J.F."/>
            <person name="Woyke T."/>
            <person name="Pelin A."/>
            <person name="Henrissat B."/>
            <person name="Reynolds N.K."/>
            <person name="Benny G.L."/>
            <person name="Smith M.E."/>
            <person name="James T.Y."/>
            <person name="Grigoriev I.V."/>
        </authorList>
    </citation>
    <scope>NUCLEOTIDE SEQUENCE [LARGE SCALE GENOMIC DNA]</scope>
</reference>
<dbReference type="AlphaFoldDB" id="A0A4P9W7C2"/>
<protein>
    <submittedName>
        <fullName evidence="1">Uncharacterized protein</fullName>
    </submittedName>
</protein>
<organism evidence="1 2">
    <name type="scientific">Blyttiomyces helicus</name>
    <dbReference type="NCBI Taxonomy" id="388810"/>
    <lineage>
        <taxon>Eukaryota</taxon>
        <taxon>Fungi</taxon>
        <taxon>Fungi incertae sedis</taxon>
        <taxon>Chytridiomycota</taxon>
        <taxon>Chytridiomycota incertae sedis</taxon>
        <taxon>Chytridiomycetes</taxon>
        <taxon>Chytridiomycetes incertae sedis</taxon>
        <taxon>Blyttiomyces</taxon>
    </lineage>
</organism>
<sequence>MSTGSVESSLKLASCRAGSVEVSWVLHAAPPPRAVDSRLNSHEANVAGVGAEQGDYNQRLLRILHPADRAWASAVVQRRLPAPLQYVDIRLATLSFKVEPTIRIGVALAVGRASSPAKLRSAKEKGQLWAQDKSGSRNRMCIRRIRFCASPFGPSPNGLLGQMMPTSAASADFGMGGLGCLKTLHSRPLSLSYEAPTPLISGIDVGLW</sequence>
<evidence type="ECO:0000313" key="1">
    <source>
        <dbReference type="EMBL" id="RKO88254.1"/>
    </source>
</evidence>
<gene>
    <name evidence="1" type="ORF">BDK51DRAFT_42819</name>
</gene>
<evidence type="ECO:0000313" key="2">
    <source>
        <dbReference type="Proteomes" id="UP000269721"/>
    </source>
</evidence>
<dbReference type="EMBL" id="KZ996837">
    <property type="protein sequence ID" value="RKO88254.1"/>
    <property type="molecule type" value="Genomic_DNA"/>
</dbReference>
<accession>A0A4P9W7C2</accession>